<gene>
    <name evidence="2" type="ORF">MARA_01160</name>
</gene>
<organism evidence="2 3">
    <name type="scientific">Mycolicibacterium arabiense</name>
    <dbReference type="NCBI Taxonomy" id="1286181"/>
    <lineage>
        <taxon>Bacteria</taxon>
        <taxon>Bacillati</taxon>
        <taxon>Actinomycetota</taxon>
        <taxon>Actinomycetes</taxon>
        <taxon>Mycobacteriales</taxon>
        <taxon>Mycobacteriaceae</taxon>
        <taxon>Mycolicibacterium</taxon>
    </lineage>
</organism>
<keyword evidence="2" id="KW-0614">Plasmid</keyword>
<dbReference type="Proteomes" id="UP000467428">
    <property type="component" value="Plasmid pJCM18538"/>
</dbReference>
<proteinExistence type="predicted"/>
<dbReference type="EMBL" id="AP022592">
    <property type="protein sequence ID" value="BBY46686.1"/>
    <property type="molecule type" value="Genomic_DNA"/>
</dbReference>
<geneLocation type="plasmid" evidence="2">
    <name>pJCM18538</name>
</geneLocation>
<dbReference type="KEGG" id="marz:MARA_01160"/>
<feature type="transmembrane region" description="Helical" evidence="1">
    <location>
        <begin position="54"/>
        <end position="72"/>
    </location>
</feature>
<reference evidence="2 3" key="1">
    <citation type="journal article" date="2019" name="Emerg. Microbes Infect.">
        <title>Comprehensive subspecies identification of 175 nontuberculous mycobacteria species based on 7547 genomic profiles.</title>
        <authorList>
            <person name="Matsumoto Y."/>
            <person name="Kinjo T."/>
            <person name="Motooka D."/>
            <person name="Nabeya D."/>
            <person name="Jung N."/>
            <person name="Uechi K."/>
            <person name="Horii T."/>
            <person name="Iida T."/>
            <person name="Fujita J."/>
            <person name="Nakamura S."/>
        </authorList>
    </citation>
    <scope>NUCLEOTIDE SEQUENCE [LARGE SCALE GENOMIC DNA]</scope>
    <source>
        <strain evidence="2 3">JCM 18538</strain>
        <plasmid evidence="2">pJCM18538</plasmid>
    </source>
</reference>
<evidence type="ECO:0000313" key="3">
    <source>
        <dbReference type="Proteomes" id="UP000467428"/>
    </source>
</evidence>
<keyword evidence="1" id="KW-0812">Transmembrane</keyword>
<evidence type="ECO:0000313" key="2">
    <source>
        <dbReference type="EMBL" id="BBY46686.1"/>
    </source>
</evidence>
<accession>A0A7I7RRK7</accession>
<name>A0A7I7RRK7_9MYCO</name>
<evidence type="ECO:0000256" key="1">
    <source>
        <dbReference type="SAM" id="Phobius"/>
    </source>
</evidence>
<feature type="transmembrane region" description="Helical" evidence="1">
    <location>
        <begin position="28"/>
        <end position="47"/>
    </location>
</feature>
<protein>
    <submittedName>
        <fullName evidence="2">Uncharacterized protein</fullName>
    </submittedName>
</protein>
<keyword evidence="3" id="KW-1185">Reference proteome</keyword>
<sequence>MLTLSAVIVPLAVFLTFNQRRTSLTAQLRGGVCLFAAAVNWVVAAVNHLGAESTIIDLAVGAALVVAGILALRPRAYPPPDLPR</sequence>
<dbReference type="AlphaFoldDB" id="A0A7I7RRK7"/>
<keyword evidence="1" id="KW-1133">Transmembrane helix</keyword>
<keyword evidence="1" id="KW-0472">Membrane</keyword>